<keyword evidence="6 8" id="KW-0057">Aromatic amino acid biosynthesis</keyword>
<evidence type="ECO:0000259" key="10">
    <source>
        <dbReference type="Pfam" id="PF08501"/>
    </source>
</evidence>
<evidence type="ECO:0000256" key="8">
    <source>
        <dbReference type="HAMAP-Rule" id="MF_00222"/>
    </source>
</evidence>
<feature type="binding site" evidence="8">
    <location>
        <begin position="127"/>
        <end position="131"/>
    </location>
    <ligand>
        <name>NADP(+)</name>
        <dbReference type="ChEBI" id="CHEBI:58349"/>
    </ligand>
</feature>
<comment type="pathway">
    <text evidence="1 8">Metabolic intermediate biosynthesis; chorismate biosynthesis; chorismate from D-erythrose 4-phosphate and phosphoenolpyruvate: step 4/7.</text>
</comment>
<keyword evidence="13" id="KW-1185">Reference proteome</keyword>
<dbReference type="Gene3D" id="3.40.50.720">
    <property type="entry name" value="NAD(P)-binding Rossmann-like Domain"/>
    <property type="match status" value="1"/>
</dbReference>
<comment type="similarity">
    <text evidence="8">Belongs to the shikimate dehydrogenase family.</text>
</comment>
<dbReference type="HAMAP" id="MF_00222">
    <property type="entry name" value="Shikimate_DH_AroE"/>
    <property type="match status" value="1"/>
</dbReference>
<organism evidence="12 13">
    <name type="scientific">Salipaludibacillus neizhouensis</name>
    <dbReference type="NCBI Taxonomy" id="885475"/>
    <lineage>
        <taxon>Bacteria</taxon>
        <taxon>Bacillati</taxon>
        <taxon>Bacillota</taxon>
        <taxon>Bacilli</taxon>
        <taxon>Bacillales</taxon>
        <taxon>Bacillaceae</taxon>
    </lineage>
</organism>
<feature type="domain" description="SDH C-terminal" evidence="11">
    <location>
        <begin position="242"/>
        <end position="272"/>
    </location>
</feature>
<dbReference type="NCBIfam" id="NF001319">
    <property type="entry name" value="PRK00258.3-3"/>
    <property type="match status" value="1"/>
</dbReference>
<evidence type="ECO:0000256" key="4">
    <source>
        <dbReference type="ARBA" id="ARBA00022857"/>
    </source>
</evidence>
<dbReference type="Pfam" id="PF18317">
    <property type="entry name" value="SDH_C"/>
    <property type="match status" value="1"/>
</dbReference>
<dbReference type="GO" id="GO:0005829">
    <property type="term" value="C:cytosol"/>
    <property type="evidence" value="ECO:0007669"/>
    <property type="project" value="TreeGrafter"/>
</dbReference>
<dbReference type="Pfam" id="PF08501">
    <property type="entry name" value="Shikimate_dh_N"/>
    <property type="match status" value="1"/>
</dbReference>
<evidence type="ECO:0000313" key="12">
    <source>
        <dbReference type="EMBL" id="RKL68642.1"/>
    </source>
</evidence>
<feature type="binding site" evidence="8">
    <location>
        <position position="62"/>
    </location>
    <ligand>
        <name>shikimate</name>
        <dbReference type="ChEBI" id="CHEBI:36208"/>
    </ligand>
</feature>
<feature type="binding site" evidence="8">
    <location>
        <position position="221"/>
    </location>
    <ligand>
        <name>shikimate</name>
        <dbReference type="ChEBI" id="CHEBI:36208"/>
    </ligand>
</feature>
<evidence type="ECO:0000259" key="11">
    <source>
        <dbReference type="Pfam" id="PF18317"/>
    </source>
</evidence>
<protein>
    <recommendedName>
        <fullName evidence="2 8">Shikimate dehydrogenase (NADP(+))</fullName>
        <shortName evidence="8">SDH</shortName>
        <ecNumber evidence="2 8">1.1.1.25</ecNumber>
    </recommendedName>
</protein>
<feature type="domain" description="Quinate/shikimate 5-dehydrogenase/glutamyl-tRNA reductase" evidence="9">
    <location>
        <begin position="117"/>
        <end position="193"/>
    </location>
</feature>
<feature type="binding site" evidence="8">
    <location>
        <position position="249"/>
    </location>
    <ligand>
        <name>shikimate</name>
        <dbReference type="ChEBI" id="CHEBI:36208"/>
    </ligand>
</feature>
<feature type="binding site" evidence="8">
    <location>
        <position position="242"/>
    </location>
    <ligand>
        <name>NADP(+)</name>
        <dbReference type="ChEBI" id="CHEBI:58349"/>
    </ligand>
</feature>
<dbReference type="InterPro" id="IPR013708">
    <property type="entry name" value="Shikimate_DH-bd_N"/>
</dbReference>
<dbReference type="SUPFAM" id="SSF51735">
    <property type="entry name" value="NAD(P)-binding Rossmann-fold domains"/>
    <property type="match status" value="1"/>
</dbReference>
<evidence type="ECO:0000256" key="5">
    <source>
        <dbReference type="ARBA" id="ARBA00023002"/>
    </source>
</evidence>
<keyword evidence="5 8" id="KW-0560">Oxidoreductase</keyword>
<dbReference type="UniPathway" id="UPA00053">
    <property type="reaction ID" value="UER00087"/>
</dbReference>
<dbReference type="NCBIfam" id="TIGR00507">
    <property type="entry name" value="aroE"/>
    <property type="match status" value="1"/>
</dbReference>
<keyword evidence="3 8" id="KW-0028">Amino-acid biosynthesis</keyword>
<evidence type="ECO:0000256" key="2">
    <source>
        <dbReference type="ARBA" id="ARBA00012962"/>
    </source>
</evidence>
<proteinExistence type="inferred from homology"/>
<reference evidence="12 13" key="1">
    <citation type="submission" date="2017-10" db="EMBL/GenBank/DDBJ databases">
        <title>Bacillus sp. nov., a halophilic bacterium isolated from a Keqin Lake.</title>
        <authorList>
            <person name="Wang H."/>
        </authorList>
    </citation>
    <scope>NUCLEOTIDE SEQUENCE [LARGE SCALE GENOMIC DNA]</scope>
    <source>
        <strain evidence="12 13">KCTC 13187</strain>
    </source>
</reference>
<dbReference type="InterPro" id="IPR041121">
    <property type="entry name" value="SDH_C"/>
</dbReference>
<evidence type="ECO:0000259" key="9">
    <source>
        <dbReference type="Pfam" id="PF01488"/>
    </source>
</evidence>
<dbReference type="Proteomes" id="UP000281498">
    <property type="component" value="Unassembled WGS sequence"/>
</dbReference>
<comment type="catalytic activity">
    <reaction evidence="7 8">
        <text>shikimate + NADP(+) = 3-dehydroshikimate + NADPH + H(+)</text>
        <dbReference type="Rhea" id="RHEA:17737"/>
        <dbReference type="ChEBI" id="CHEBI:15378"/>
        <dbReference type="ChEBI" id="CHEBI:16630"/>
        <dbReference type="ChEBI" id="CHEBI:36208"/>
        <dbReference type="ChEBI" id="CHEBI:57783"/>
        <dbReference type="ChEBI" id="CHEBI:58349"/>
        <dbReference type="EC" id="1.1.1.25"/>
    </reaction>
</comment>
<dbReference type="InterPro" id="IPR006151">
    <property type="entry name" value="Shikm_DH/Glu-tRNA_Rdtase"/>
</dbReference>
<feature type="binding site" evidence="8">
    <location>
        <begin position="151"/>
        <end position="156"/>
    </location>
    <ligand>
        <name>NADP(+)</name>
        <dbReference type="ChEBI" id="CHEBI:58349"/>
    </ligand>
</feature>
<dbReference type="PANTHER" id="PTHR21089">
    <property type="entry name" value="SHIKIMATE DEHYDROGENASE"/>
    <property type="match status" value="1"/>
</dbReference>
<feature type="binding site" evidence="8">
    <location>
        <position position="219"/>
    </location>
    <ligand>
        <name>NADP(+)</name>
        <dbReference type="ChEBI" id="CHEBI:58349"/>
    </ligand>
</feature>
<sequence>MKQVYGVIGDPISHSLSPVMQEAAFKYCHLDAAYHAFHVPKQYLEQAVQGMRGLGVKGLNVTLPHKVEIMNFLDEIDPLAEKIGAVNTIVQEDGKLVGYNTDGEGYMQSLQPISEKTIASSRVLIIGAGGAAKGVAITMASYGVKELVITNRTLSKAESLAQDCGKYTSSAAMPIGMAQAKLTEFDIIINTTSIGMTPDIDTMPLSLEMLGKNVIVSDLIYTPFQTRFLLEAEKKGAKILNGLDMFVNQGALSFKYWTGQEAPREIMKDVVMKELGG</sequence>
<comment type="caution">
    <text evidence="12">The sequence shown here is derived from an EMBL/GenBank/DDBJ whole genome shotgun (WGS) entry which is preliminary data.</text>
</comment>
<feature type="active site" description="Proton acceptor" evidence="8">
    <location>
        <position position="66"/>
    </location>
</feature>
<evidence type="ECO:0000256" key="3">
    <source>
        <dbReference type="ARBA" id="ARBA00022605"/>
    </source>
</evidence>
<keyword evidence="4 8" id="KW-0521">NADP</keyword>
<dbReference type="InterPro" id="IPR022893">
    <property type="entry name" value="Shikimate_DH_fam"/>
</dbReference>
<dbReference type="EC" id="1.1.1.25" evidence="2 8"/>
<dbReference type="GO" id="GO:0050661">
    <property type="term" value="F:NADP binding"/>
    <property type="evidence" value="ECO:0007669"/>
    <property type="project" value="InterPro"/>
</dbReference>
<dbReference type="InterPro" id="IPR036291">
    <property type="entry name" value="NAD(P)-bd_dom_sf"/>
</dbReference>
<gene>
    <name evidence="8 12" type="primary">aroE</name>
    <name evidence="12" type="ORF">CR203_00910</name>
</gene>
<feature type="binding site" evidence="8">
    <location>
        <position position="87"/>
    </location>
    <ligand>
        <name>shikimate</name>
        <dbReference type="ChEBI" id="CHEBI:36208"/>
    </ligand>
</feature>
<feature type="binding site" evidence="8">
    <location>
        <begin position="15"/>
        <end position="17"/>
    </location>
    <ligand>
        <name>shikimate</name>
        <dbReference type="ChEBI" id="CHEBI:36208"/>
    </ligand>
</feature>
<dbReference type="InterPro" id="IPR046346">
    <property type="entry name" value="Aminoacid_DH-like_N_sf"/>
</dbReference>
<feature type="domain" description="Shikimate dehydrogenase substrate binding N-terminal" evidence="10">
    <location>
        <begin position="7"/>
        <end position="89"/>
    </location>
</feature>
<dbReference type="InterPro" id="IPR011342">
    <property type="entry name" value="Shikimate_DH"/>
</dbReference>
<dbReference type="SUPFAM" id="SSF53223">
    <property type="entry name" value="Aminoacid dehydrogenase-like, N-terminal domain"/>
    <property type="match status" value="1"/>
</dbReference>
<dbReference type="AlphaFoldDB" id="A0A3A9KDL0"/>
<feature type="binding site" evidence="8">
    <location>
        <position position="102"/>
    </location>
    <ligand>
        <name>shikimate</name>
        <dbReference type="ChEBI" id="CHEBI:36208"/>
    </ligand>
</feature>
<dbReference type="GO" id="GO:0009423">
    <property type="term" value="P:chorismate biosynthetic process"/>
    <property type="evidence" value="ECO:0007669"/>
    <property type="project" value="UniProtKB-UniRule"/>
</dbReference>
<comment type="caution">
    <text evidence="8">Lacks conserved residue(s) required for the propagation of feature annotation.</text>
</comment>
<evidence type="ECO:0000256" key="6">
    <source>
        <dbReference type="ARBA" id="ARBA00023141"/>
    </source>
</evidence>
<dbReference type="NCBIfam" id="NF001314">
    <property type="entry name" value="PRK00258.2-2"/>
    <property type="match status" value="1"/>
</dbReference>
<dbReference type="Gene3D" id="3.40.50.10860">
    <property type="entry name" value="Leucine Dehydrogenase, chain A, domain 1"/>
    <property type="match status" value="1"/>
</dbReference>
<evidence type="ECO:0000313" key="13">
    <source>
        <dbReference type="Proteomes" id="UP000281498"/>
    </source>
</evidence>
<dbReference type="GO" id="GO:0008652">
    <property type="term" value="P:amino acid biosynthetic process"/>
    <property type="evidence" value="ECO:0007669"/>
    <property type="project" value="UniProtKB-KW"/>
</dbReference>
<accession>A0A3A9KDL0</accession>
<dbReference type="EMBL" id="PDOE01000001">
    <property type="protein sequence ID" value="RKL68642.1"/>
    <property type="molecule type" value="Genomic_DNA"/>
</dbReference>
<evidence type="ECO:0000256" key="7">
    <source>
        <dbReference type="ARBA" id="ARBA00049442"/>
    </source>
</evidence>
<dbReference type="PANTHER" id="PTHR21089:SF1">
    <property type="entry name" value="BIFUNCTIONAL 3-DEHYDROQUINATE DEHYDRATASE_SHIKIMATE DEHYDROGENASE, CHLOROPLASTIC"/>
    <property type="match status" value="1"/>
</dbReference>
<dbReference type="GO" id="GO:0009073">
    <property type="term" value="P:aromatic amino acid family biosynthetic process"/>
    <property type="evidence" value="ECO:0007669"/>
    <property type="project" value="UniProtKB-KW"/>
</dbReference>
<evidence type="ECO:0000256" key="1">
    <source>
        <dbReference type="ARBA" id="ARBA00004871"/>
    </source>
</evidence>
<dbReference type="GO" id="GO:0019632">
    <property type="term" value="P:shikimate metabolic process"/>
    <property type="evidence" value="ECO:0007669"/>
    <property type="project" value="InterPro"/>
</dbReference>
<dbReference type="GO" id="GO:0004764">
    <property type="term" value="F:shikimate 3-dehydrogenase (NADP+) activity"/>
    <property type="evidence" value="ECO:0007669"/>
    <property type="project" value="UniProtKB-UniRule"/>
</dbReference>
<dbReference type="RefSeq" id="WP_110936718.1">
    <property type="nucleotide sequence ID" value="NZ_KZ614146.1"/>
</dbReference>
<comment type="function">
    <text evidence="8">Involved in the biosynthesis of the chorismate, which leads to the biosynthesis of aromatic amino acids. Catalyzes the reversible NADPH linked reduction of 3-dehydroshikimate (DHSA) to yield shikimate (SA).</text>
</comment>
<dbReference type="OrthoDB" id="9792692at2"/>
<dbReference type="CDD" id="cd01065">
    <property type="entry name" value="NAD_bind_Shikimate_DH"/>
    <property type="match status" value="1"/>
</dbReference>
<dbReference type="Pfam" id="PF01488">
    <property type="entry name" value="Shikimate_DH"/>
    <property type="match status" value="1"/>
</dbReference>
<name>A0A3A9KDL0_9BACI</name>
<comment type="subunit">
    <text evidence="8">Homodimer.</text>
</comment>